<dbReference type="InterPro" id="IPR004012">
    <property type="entry name" value="Run_dom"/>
</dbReference>
<dbReference type="AlphaFoldDB" id="A0A1B6CCB7"/>
<accession>A0A1B6CCB7</accession>
<dbReference type="SUPFAM" id="SSF140741">
    <property type="entry name" value="RUN domain-like"/>
    <property type="match status" value="1"/>
</dbReference>
<evidence type="ECO:0000313" key="4">
    <source>
        <dbReference type="EMBL" id="JAS23445.1"/>
    </source>
</evidence>
<dbReference type="PANTHER" id="PTHR15591:SF19">
    <property type="entry name" value="RUN DOMAIN-CONTAINING PROTEIN 1 ISOFORM X1"/>
    <property type="match status" value="1"/>
</dbReference>
<dbReference type="CDD" id="cd17683">
    <property type="entry name" value="RUN_RUNDC1"/>
    <property type="match status" value="1"/>
</dbReference>
<dbReference type="EMBL" id="GEDC01026333">
    <property type="protein sequence ID" value="JAS10965.1"/>
    <property type="molecule type" value="Transcribed_RNA"/>
</dbReference>
<dbReference type="InterPro" id="IPR047343">
    <property type="entry name" value="RUSC1_2"/>
</dbReference>
<evidence type="ECO:0000313" key="3">
    <source>
        <dbReference type="EMBL" id="JAS10965.1"/>
    </source>
</evidence>
<sequence length="581" mass="66834">MQTTTDFNFPYDENEHDIMQINRRSCDMVEKEDNYSQNDDQRFVFLNEIISSSFYPHVDNVCELDKMQYMEEQQEMLNSCLMALTTHFAQVQLRLRQIVDAPPDEKEALLKDLEEFAFRAIPEVNCNLSDKVMLNSLMEEREEKINLQRSKQKELIEQLKSQLEDLEKYAYETGEAGLPQNLVIERQRLVLDQIKGKLNLNIEHIDKLTVDDLKAHVDNAIGQLINPMKMKDQLVLQLKTQISDLERFIDFLQGTATDSYGGDVKECTCRRPIQSTKLSNKKCAINESGRRESSNRSGEEITAKTIGIMKRVSALLQIFAGYQFDCDDKGKFSKNSLKKTMKINHWGDLRAQLELAVVNVIDLAQEPDTPIDSDYMSDSESMTTVQCNGKLALAVRKHLAPCIQNLMEHGLMSIGQSSSLVPFIACFPPRQPSKKNEMHAWELILRFYEMKNGEQFNSTPARKLSQSFNLDILGSSAISYKQSLLSVVGNIITTHSQFKRSYDSHFKAFVCAGLNCKMLVPWLRMIFRCQPLLEMYYQSWSYVAKTGFEDSFTSLEKLNQFHFDLPVDLAIRQLQNIKDAF</sequence>
<feature type="coiled-coil region" evidence="1">
    <location>
        <begin position="138"/>
        <end position="169"/>
    </location>
</feature>
<dbReference type="PANTHER" id="PTHR15591">
    <property type="entry name" value="RUN AND SH3 DOMAIN CONTAINING"/>
    <property type="match status" value="1"/>
</dbReference>
<dbReference type="Pfam" id="PF02759">
    <property type="entry name" value="RUN"/>
    <property type="match status" value="1"/>
</dbReference>
<dbReference type="Pfam" id="PF26030">
    <property type="entry name" value="RUNDC1"/>
    <property type="match status" value="1"/>
</dbReference>
<feature type="domain" description="RUN" evidence="2">
    <location>
        <begin position="390"/>
        <end position="570"/>
    </location>
</feature>
<evidence type="ECO:0000259" key="2">
    <source>
        <dbReference type="PROSITE" id="PS50826"/>
    </source>
</evidence>
<dbReference type="Gene3D" id="1.20.58.900">
    <property type="match status" value="1"/>
</dbReference>
<dbReference type="EMBL" id="GEDC01013853">
    <property type="protein sequence ID" value="JAS23445.1"/>
    <property type="molecule type" value="Transcribed_RNA"/>
</dbReference>
<dbReference type="PROSITE" id="PS50826">
    <property type="entry name" value="RUN"/>
    <property type="match status" value="1"/>
</dbReference>
<evidence type="ECO:0000256" key="1">
    <source>
        <dbReference type="SAM" id="Coils"/>
    </source>
</evidence>
<dbReference type="SMART" id="SM00593">
    <property type="entry name" value="RUN"/>
    <property type="match status" value="1"/>
</dbReference>
<gene>
    <name evidence="3" type="ORF">g.6974</name>
    <name evidence="4" type="ORF">g.6975</name>
</gene>
<dbReference type="InterPro" id="IPR037213">
    <property type="entry name" value="Run_dom_sf"/>
</dbReference>
<proteinExistence type="predicted"/>
<protein>
    <recommendedName>
        <fullName evidence="2">RUN domain-containing protein</fullName>
    </recommendedName>
</protein>
<reference evidence="3" key="1">
    <citation type="submission" date="2015-12" db="EMBL/GenBank/DDBJ databases">
        <title>De novo transcriptome assembly of four potential Pierce s Disease insect vectors from Arizona vineyards.</title>
        <authorList>
            <person name="Tassone E.E."/>
        </authorList>
    </citation>
    <scope>NUCLEOTIDE SEQUENCE</scope>
</reference>
<organism evidence="3">
    <name type="scientific">Clastoptera arizonana</name>
    <name type="common">Arizona spittle bug</name>
    <dbReference type="NCBI Taxonomy" id="38151"/>
    <lineage>
        <taxon>Eukaryota</taxon>
        <taxon>Metazoa</taxon>
        <taxon>Ecdysozoa</taxon>
        <taxon>Arthropoda</taxon>
        <taxon>Hexapoda</taxon>
        <taxon>Insecta</taxon>
        <taxon>Pterygota</taxon>
        <taxon>Neoptera</taxon>
        <taxon>Paraneoptera</taxon>
        <taxon>Hemiptera</taxon>
        <taxon>Auchenorrhyncha</taxon>
        <taxon>Cercopoidea</taxon>
        <taxon>Clastopteridae</taxon>
        <taxon>Clastoptera</taxon>
    </lineage>
</organism>
<keyword evidence="1" id="KW-0175">Coiled coil</keyword>
<dbReference type="InterPro" id="IPR058732">
    <property type="entry name" value="RUNDC1_M"/>
</dbReference>
<name>A0A1B6CCB7_9HEMI</name>